<protein>
    <submittedName>
        <fullName evidence="4">Putative oxidoreductase</fullName>
    </submittedName>
</protein>
<evidence type="ECO:0000256" key="2">
    <source>
        <dbReference type="ARBA" id="ARBA00023002"/>
    </source>
</evidence>
<keyword evidence="2" id="KW-0560">Oxidoreductase</keyword>
<reference evidence="4 5" key="1">
    <citation type="journal article" date="2013" name="Genome Announc.">
        <title>Draft genome sequence of MKD8, a conjugal recipient Mycobacterium smegmatis strain.</title>
        <authorList>
            <person name="Gray T.A."/>
            <person name="Palumbo M.J."/>
            <person name="Derbyshire K.M."/>
        </authorList>
    </citation>
    <scope>NUCLEOTIDE SEQUENCE [LARGE SCALE GENOMIC DNA]</scope>
    <source>
        <strain evidence="4 5">MKD8</strain>
    </source>
</reference>
<dbReference type="PANTHER" id="PTHR43673">
    <property type="entry name" value="NAD(P)H NITROREDUCTASE YDGI-RELATED"/>
    <property type="match status" value="1"/>
</dbReference>
<comment type="similarity">
    <text evidence="1">Belongs to the nitroreductase family.</text>
</comment>
<organism evidence="4 5">
    <name type="scientific">Mycolicibacterium smegmatis (strain MKD8)</name>
    <name type="common">Mycobacterium smegmatis</name>
    <dbReference type="NCBI Taxonomy" id="1214915"/>
    <lineage>
        <taxon>Bacteria</taxon>
        <taxon>Bacillati</taxon>
        <taxon>Actinomycetota</taxon>
        <taxon>Actinomycetes</taxon>
        <taxon>Mycobacteriales</taxon>
        <taxon>Mycobacteriaceae</taxon>
        <taxon>Mycolicibacterium</taxon>
    </lineage>
</organism>
<evidence type="ECO:0000313" key="5">
    <source>
        <dbReference type="Proteomes" id="UP000011200"/>
    </source>
</evidence>
<dbReference type="SUPFAM" id="SSF55469">
    <property type="entry name" value="FMN-dependent nitroreductase-like"/>
    <property type="match status" value="1"/>
</dbReference>
<name>A0A2U9PL87_MYCSE</name>
<feature type="domain" description="Nitroreductase" evidence="3">
    <location>
        <begin position="19"/>
        <end position="193"/>
    </location>
</feature>
<proteinExistence type="inferred from homology"/>
<dbReference type="Gene3D" id="3.40.109.10">
    <property type="entry name" value="NADH Oxidase"/>
    <property type="match status" value="1"/>
</dbReference>
<gene>
    <name evidence="4" type="ORF">D806_015270</name>
</gene>
<dbReference type="EMBL" id="CP027541">
    <property type="protein sequence ID" value="AWT52512.1"/>
    <property type="molecule type" value="Genomic_DNA"/>
</dbReference>
<dbReference type="PANTHER" id="PTHR43673:SF10">
    <property type="entry name" value="NADH DEHYDROGENASE_NAD(P)H NITROREDUCTASE XCC3605-RELATED"/>
    <property type="match status" value="1"/>
</dbReference>
<dbReference type="CDD" id="cd02062">
    <property type="entry name" value="Nitro_FMN_reductase"/>
    <property type="match status" value="1"/>
</dbReference>
<evidence type="ECO:0000313" key="4">
    <source>
        <dbReference type="EMBL" id="AWT52512.1"/>
    </source>
</evidence>
<dbReference type="RefSeq" id="WP_003892898.1">
    <property type="nucleotide sequence ID" value="NZ_CP027541.1"/>
</dbReference>
<dbReference type="GO" id="GO:0016491">
    <property type="term" value="F:oxidoreductase activity"/>
    <property type="evidence" value="ECO:0007669"/>
    <property type="project" value="UniProtKB-KW"/>
</dbReference>
<dbReference type="InterPro" id="IPR029479">
    <property type="entry name" value="Nitroreductase"/>
</dbReference>
<sequence>MVEGDKRLGLTADEVLTTTRAVRKRLDYSRPVPRELVTECVRIATQAPSGRNRQRWDFVVVDDPRLRSRVAEIWRRGLFAGVPGTGGRHEISRMTSPEEWRRIAAGLDHLAAHLHEAPMLLIPCVRVASRRELATVRGQAGAWGSVLPAVWSFMLAARERGLGTAWTTCHLSYELEMAELLGIDADHVVQAALTPVAFTRGTEFRPGPRADHRDFLHWNTWDGRSRAGRKTG</sequence>
<dbReference type="Proteomes" id="UP000011200">
    <property type="component" value="Chromosome"/>
</dbReference>
<accession>A0A2U9PL87</accession>
<evidence type="ECO:0000259" key="3">
    <source>
        <dbReference type="Pfam" id="PF00881"/>
    </source>
</evidence>
<dbReference type="InterPro" id="IPR000415">
    <property type="entry name" value="Nitroreductase-like"/>
</dbReference>
<evidence type="ECO:0000256" key="1">
    <source>
        <dbReference type="ARBA" id="ARBA00007118"/>
    </source>
</evidence>
<dbReference type="Pfam" id="PF00881">
    <property type="entry name" value="Nitroreductase"/>
    <property type="match status" value="1"/>
</dbReference>
<reference evidence="5" key="2">
    <citation type="submission" date="2018-03" db="EMBL/GenBank/DDBJ databases">
        <authorList>
            <person name="Derbyshire K."/>
            <person name="Gray T.A."/>
            <person name="Champion M."/>
        </authorList>
    </citation>
    <scope>NUCLEOTIDE SEQUENCE [LARGE SCALE GENOMIC DNA]</scope>
    <source>
        <strain evidence="5">MKD8</strain>
    </source>
</reference>
<dbReference type="AlphaFoldDB" id="A0A2U9PL87"/>